<dbReference type="EMBL" id="PIFK01000033">
    <property type="protein sequence ID" value="PTP30491.1"/>
    <property type="molecule type" value="Genomic_DNA"/>
</dbReference>
<sequence length="224" mass="25425">MALDTNLDQAQEPELAKELKQEQTLRTEIYLVLSALFRSAPSEEVIDFLKTLDIEASESAMQKAWIAIQQAATESNREALEDEYQDLFIGIGRGEIVPFGSWHRTGAMMEKPLAEIRHDLELLGIERDDQVKEPEDHIAALCEVMAMLTGEEEALQQAVFNKHLGPWFNSFTRQLESAESANFYKSAAQLCEAFLTLEQVRFSVNTKSSKHKLKIDVKNVTDYE</sequence>
<reference evidence="5 6" key="1">
    <citation type="submission" date="2017-11" db="EMBL/GenBank/DDBJ databases">
        <title>Population delineation of vibrios coincides with oyster pathogenicity.</title>
        <authorList>
            <person name="Bruto M."/>
            <person name="Labreuche Y."/>
            <person name="James A."/>
            <person name="Piel D."/>
            <person name="Chenivesse S."/>
            <person name="Petton B."/>
            <person name="Polz M.F."/>
            <person name="Le Roux F."/>
        </authorList>
    </citation>
    <scope>NUCLEOTIDE SEQUENCE [LARGE SCALE GENOMIC DNA]</scope>
    <source>
        <strain evidence="3 5">1F_55</strain>
        <strain evidence="4 6">FF_144</strain>
    </source>
</reference>
<dbReference type="EMBL" id="PIGA01000019">
    <property type="protein sequence ID" value="PTP18516.1"/>
    <property type="molecule type" value="Genomic_DNA"/>
</dbReference>
<evidence type="ECO:0000313" key="3">
    <source>
        <dbReference type="EMBL" id="PTP18516.1"/>
    </source>
</evidence>
<name>A0A2R6VGL8_VIBSP</name>
<evidence type="ECO:0000256" key="1">
    <source>
        <dbReference type="ARBA" id="ARBA00023186"/>
    </source>
</evidence>
<organism evidence="4 6">
    <name type="scientific">Vibrio splendidus</name>
    <dbReference type="NCBI Taxonomy" id="29497"/>
    <lineage>
        <taxon>Bacteria</taxon>
        <taxon>Pseudomonadati</taxon>
        <taxon>Pseudomonadota</taxon>
        <taxon>Gammaproteobacteria</taxon>
        <taxon>Vibrionales</taxon>
        <taxon>Vibrionaceae</taxon>
        <taxon>Vibrio</taxon>
    </lineage>
</organism>
<dbReference type="SUPFAM" id="SSF89155">
    <property type="entry name" value="TorD-like"/>
    <property type="match status" value="1"/>
</dbReference>
<dbReference type="EMBL" id="JAUYVK010000003">
    <property type="protein sequence ID" value="MDP2488426.1"/>
    <property type="molecule type" value="Genomic_DNA"/>
</dbReference>
<dbReference type="Gene3D" id="1.10.3480.10">
    <property type="entry name" value="TorD-like"/>
    <property type="match status" value="1"/>
</dbReference>
<dbReference type="AlphaFoldDB" id="A0A2R6VGL8"/>
<gene>
    <name evidence="4" type="ORF">CWO07_16585</name>
    <name evidence="3" type="ORF">CWO36_13070</name>
    <name evidence="2" type="ORF">Q8W38_03705</name>
</gene>
<reference evidence="2" key="2">
    <citation type="submission" date="2023-07" db="EMBL/GenBank/DDBJ databases">
        <title>Genome content predicts the carbon catabolic preferences of heterotrophic bacteria.</title>
        <authorList>
            <person name="Gralka M."/>
        </authorList>
    </citation>
    <scope>NUCLEOTIDE SEQUENCE</scope>
    <source>
        <strain evidence="2">6E03</strain>
    </source>
</reference>
<dbReference type="Proteomes" id="UP000244197">
    <property type="component" value="Unassembled WGS sequence"/>
</dbReference>
<keyword evidence="1" id="KW-0143">Chaperone</keyword>
<dbReference type="Proteomes" id="UP001177883">
    <property type="component" value="Unassembled WGS sequence"/>
</dbReference>
<evidence type="ECO:0000313" key="4">
    <source>
        <dbReference type="EMBL" id="PTP30491.1"/>
    </source>
</evidence>
<evidence type="ECO:0000313" key="2">
    <source>
        <dbReference type="EMBL" id="MDP2488426.1"/>
    </source>
</evidence>
<dbReference type="Pfam" id="PF02613">
    <property type="entry name" value="Nitrate_red_del"/>
    <property type="match status" value="1"/>
</dbReference>
<comment type="caution">
    <text evidence="4">The sequence shown here is derived from an EMBL/GenBank/DDBJ whole genome shotgun (WGS) entry which is preliminary data.</text>
</comment>
<proteinExistence type="predicted"/>
<evidence type="ECO:0000313" key="6">
    <source>
        <dbReference type="Proteomes" id="UP000244197"/>
    </source>
</evidence>
<dbReference type="Proteomes" id="UP000244080">
    <property type="component" value="Unassembled WGS sequence"/>
</dbReference>
<dbReference type="InterPro" id="IPR036411">
    <property type="entry name" value="TorD-like_sf"/>
</dbReference>
<protein>
    <submittedName>
        <fullName evidence="2">Molecular chaperone TorD family protein</fullName>
    </submittedName>
</protein>
<dbReference type="PANTHER" id="PTHR34227">
    <property type="entry name" value="CHAPERONE PROTEIN YCDY"/>
    <property type="match status" value="1"/>
</dbReference>
<accession>A0A2R6VGL8</accession>
<evidence type="ECO:0000313" key="5">
    <source>
        <dbReference type="Proteomes" id="UP000244080"/>
    </source>
</evidence>
<dbReference type="InterPro" id="IPR050289">
    <property type="entry name" value="TorD/DmsD_chaperones"/>
</dbReference>
<dbReference type="InterPro" id="IPR020945">
    <property type="entry name" value="DMSO/NO3_reduct_chaperone"/>
</dbReference>
<dbReference type="PANTHER" id="PTHR34227:SF1">
    <property type="entry name" value="DIMETHYL SULFOXIDE REDUCTASE CHAPERONE-RELATED"/>
    <property type="match status" value="1"/>
</dbReference>